<dbReference type="Proteomes" id="UP001153620">
    <property type="component" value="Chromosome 1"/>
</dbReference>
<dbReference type="InterPro" id="IPR036179">
    <property type="entry name" value="Ig-like_dom_sf"/>
</dbReference>
<feature type="compositionally biased region" description="Polar residues" evidence="2">
    <location>
        <begin position="262"/>
        <end position="273"/>
    </location>
</feature>
<feature type="signal peptide" evidence="3">
    <location>
        <begin position="1"/>
        <end position="26"/>
    </location>
</feature>
<gene>
    <name evidence="5" type="ORF">CHIRRI_LOCUS2117</name>
</gene>
<reference evidence="5" key="2">
    <citation type="submission" date="2022-10" db="EMBL/GenBank/DDBJ databases">
        <authorList>
            <consortium name="ENA_rothamsted_submissions"/>
            <consortium name="culmorum"/>
            <person name="King R."/>
        </authorList>
    </citation>
    <scope>NUCLEOTIDE SEQUENCE</scope>
</reference>
<evidence type="ECO:0000313" key="6">
    <source>
        <dbReference type="Proteomes" id="UP001153620"/>
    </source>
</evidence>
<dbReference type="FunFam" id="2.60.40.10:FF:001634">
    <property type="entry name" value="Beat-IIIc, isoform B"/>
    <property type="match status" value="1"/>
</dbReference>
<evidence type="ECO:0000256" key="1">
    <source>
        <dbReference type="ARBA" id="ARBA00023157"/>
    </source>
</evidence>
<dbReference type="InterPro" id="IPR007110">
    <property type="entry name" value="Ig-like_dom"/>
</dbReference>
<dbReference type="FunFam" id="2.60.40.10:FF:000437">
    <property type="entry name" value="Beat-IIIc, isoform A"/>
    <property type="match status" value="1"/>
</dbReference>
<dbReference type="PROSITE" id="PS50835">
    <property type="entry name" value="IG_LIKE"/>
    <property type="match status" value="1"/>
</dbReference>
<dbReference type="PANTHER" id="PTHR21261:SF15">
    <property type="entry name" value="BEATEN PATH IIIA, ISOFORM D-RELATED"/>
    <property type="match status" value="1"/>
</dbReference>
<evidence type="ECO:0000256" key="3">
    <source>
        <dbReference type="SAM" id="SignalP"/>
    </source>
</evidence>
<evidence type="ECO:0000313" key="5">
    <source>
        <dbReference type="EMBL" id="CAG9799144.1"/>
    </source>
</evidence>
<keyword evidence="3" id="KW-0732">Signal</keyword>
<reference evidence="5" key="1">
    <citation type="submission" date="2022-01" db="EMBL/GenBank/DDBJ databases">
        <authorList>
            <person name="King R."/>
        </authorList>
    </citation>
    <scope>NUCLEOTIDE SEQUENCE</scope>
</reference>
<feature type="chain" id="PRO_5040319465" description="Ig-like domain-containing protein" evidence="3">
    <location>
        <begin position="27"/>
        <end position="302"/>
    </location>
</feature>
<dbReference type="InterPro" id="IPR013783">
    <property type="entry name" value="Ig-like_fold"/>
</dbReference>
<dbReference type="InterPro" id="IPR013162">
    <property type="entry name" value="CD80_C2-set"/>
</dbReference>
<dbReference type="PANTHER" id="PTHR21261">
    <property type="entry name" value="BEAT PROTEIN"/>
    <property type="match status" value="1"/>
</dbReference>
<dbReference type="EMBL" id="OU895877">
    <property type="protein sequence ID" value="CAG9799144.1"/>
    <property type="molecule type" value="Genomic_DNA"/>
</dbReference>
<protein>
    <recommendedName>
        <fullName evidence="4">Ig-like domain-containing protein</fullName>
    </recommendedName>
</protein>
<dbReference type="GO" id="GO:0008045">
    <property type="term" value="P:motor neuron axon guidance"/>
    <property type="evidence" value="ECO:0007669"/>
    <property type="project" value="TreeGrafter"/>
</dbReference>
<organism evidence="5 6">
    <name type="scientific">Chironomus riparius</name>
    <dbReference type="NCBI Taxonomy" id="315576"/>
    <lineage>
        <taxon>Eukaryota</taxon>
        <taxon>Metazoa</taxon>
        <taxon>Ecdysozoa</taxon>
        <taxon>Arthropoda</taxon>
        <taxon>Hexapoda</taxon>
        <taxon>Insecta</taxon>
        <taxon>Pterygota</taxon>
        <taxon>Neoptera</taxon>
        <taxon>Endopterygota</taxon>
        <taxon>Diptera</taxon>
        <taxon>Nematocera</taxon>
        <taxon>Chironomoidea</taxon>
        <taxon>Chironomidae</taxon>
        <taxon>Chironominae</taxon>
        <taxon>Chironomus</taxon>
    </lineage>
</organism>
<evidence type="ECO:0000256" key="2">
    <source>
        <dbReference type="SAM" id="MobiDB-lite"/>
    </source>
</evidence>
<dbReference type="SUPFAM" id="SSF48726">
    <property type="entry name" value="Immunoglobulin"/>
    <property type="match status" value="1"/>
</dbReference>
<keyword evidence="1" id="KW-1015">Disulfide bond</keyword>
<sequence>MDMFQHNSYGFVILLSIILIQDVTESLRLTEVRIPNHVIRNNTVRLECHFDMNGEALYSVKWYKDGYEFYRYVPRDHPPAQVFMQNGIYVNLHNSSDNQVVLENVTLASTGRYRCEISGEAPSFTTVSDHGDMIVVATPDHGPVITGGKARYQIGDMVRLNCTSGRSKPAAHLQWFINGEPADPILTRQFETLVTGREGLETTTLGLEFRVRQRHFKKGDMKLKCLATIASIYWKSNEESVEGDRPLRTPYSSPIESRESVPPSSSKADRVQASNSSKNTSIFINSEIIKTLLFIISSTFFR</sequence>
<feature type="region of interest" description="Disordered" evidence="2">
    <location>
        <begin position="242"/>
        <end position="273"/>
    </location>
</feature>
<dbReference type="Pfam" id="PF08205">
    <property type="entry name" value="C2-set_2"/>
    <property type="match status" value="1"/>
</dbReference>
<evidence type="ECO:0000259" key="4">
    <source>
        <dbReference type="PROSITE" id="PS50835"/>
    </source>
</evidence>
<accession>A0A9N9RKZ8</accession>
<keyword evidence="6" id="KW-1185">Reference proteome</keyword>
<dbReference type="AlphaFoldDB" id="A0A9N9RKZ8"/>
<name>A0A9N9RKZ8_9DIPT</name>
<dbReference type="OrthoDB" id="10015491at2759"/>
<dbReference type="Gene3D" id="2.60.40.10">
    <property type="entry name" value="Immunoglobulins"/>
    <property type="match status" value="2"/>
</dbReference>
<feature type="domain" description="Ig-like" evidence="4">
    <location>
        <begin position="41"/>
        <end position="128"/>
    </location>
</feature>
<proteinExistence type="predicted"/>